<gene>
    <name evidence="5" type="ORF">GALMADRAFT_224614</name>
</gene>
<evidence type="ECO:0000313" key="5">
    <source>
        <dbReference type="EMBL" id="KDR78238.1"/>
    </source>
</evidence>
<evidence type="ECO:0000256" key="1">
    <source>
        <dbReference type="ARBA" id="ARBA00005964"/>
    </source>
</evidence>
<protein>
    <recommendedName>
        <fullName evidence="3">Carboxylic ester hydrolase</fullName>
        <ecNumber evidence="3">3.1.1.-</ecNumber>
    </recommendedName>
</protein>
<organism evidence="5 6">
    <name type="scientific">Galerina marginata (strain CBS 339.88)</name>
    <dbReference type="NCBI Taxonomy" id="685588"/>
    <lineage>
        <taxon>Eukaryota</taxon>
        <taxon>Fungi</taxon>
        <taxon>Dikarya</taxon>
        <taxon>Basidiomycota</taxon>
        <taxon>Agaricomycotina</taxon>
        <taxon>Agaricomycetes</taxon>
        <taxon>Agaricomycetidae</taxon>
        <taxon>Agaricales</taxon>
        <taxon>Agaricineae</taxon>
        <taxon>Strophariaceae</taxon>
        <taxon>Galerina</taxon>
    </lineage>
</organism>
<dbReference type="PANTHER" id="PTHR43918">
    <property type="entry name" value="ACETYLCHOLINESTERASE"/>
    <property type="match status" value="1"/>
</dbReference>
<feature type="signal peptide" evidence="3">
    <location>
        <begin position="1"/>
        <end position="16"/>
    </location>
</feature>
<feature type="chain" id="PRO_5005103711" description="Carboxylic ester hydrolase" evidence="3">
    <location>
        <begin position="17"/>
        <end position="540"/>
    </location>
</feature>
<dbReference type="HOGENOM" id="CLU_006586_10_6_1"/>
<feature type="domain" description="Carboxylesterase type B" evidence="4">
    <location>
        <begin position="18"/>
        <end position="530"/>
    </location>
</feature>
<dbReference type="Proteomes" id="UP000027222">
    <property type="component" value="Unassembled WGS sequence"/>
</dbReference>
<dbReference type="PANTHER" id="PTHR43918:SF4">
    <property type="entry name" value="CARBOXYLIC ESTER HYDROLASE"/>
    <property type="match status" value="1"/>
</dbReference>
<dbReference type="Gene3D" id="3.40.50.1820">
    <property type="entry name" value="alpha/beta hydrolase"/>
    <property type="match status" value="1"/>
</dbReference>
<dbReference type="InterPro" id="IPR019819">
    <property type="entry name" value="Carboxylesterase_B_CS"/>
</dbReference>
<dbReference type="PROSITE" id="PS00941">
    <property type="entry name" value="CARBOXYLESTERASE_B_2"/>
    <property type="match status" value="1"/>
</dbReference>
<keyword evidence="2 3" id="KW-0378">Hydrolase</keyword>
<dbReference type="GO" id="GO:0052689">
    <property type="term" value="F:carboxylic ester hydrolase activity"/>
    <property type="evidence" value="ECO:0007669"/>
    <property type="project" value="TreeGrafter"/>
</dbReference>
<dbReference type="InterPro" id="IPR050654">
    <property type="entry name" value="AChE-related_enzymes"/>
</dbReference>
<dbReference type="ESTHER" id="9agar-a0a067tgx3">
    <property type="family name" value="Fungal_carboxylesterase_lipase"/>
</dbReference>
<dbReference type="OrthoDB" id="408631at2759"/>
<evidence type="ECO:0000256" key="3">
    <source>
        <dbReference type="RuleBase" id="RU361235"/>
    </source>
</evidence>
<sequence>MALALVILSLLAYANAVPVVSIGQSTIIGTEFRPSKVEFFGGIPFAKPPVGELRLQPPVFVKAPPVKTLHADQFGFGCLQNSLPPNVVSEDCLTLNIFRPAGVAASAQLPVMVWIYGGKAGASSLYNATEIVVRSSKRGTPIIFASLNYRVGPLGFPQGVEAGQSNILNLGLQDQLTALEWIQSNIEKFGGDKSKVTVVGESAGAISINIHLMETKIRNFARAAILESTASLPTFEPEVNEAAWQSYVAAIPACASFANTANTFDCIRSADSQSLLQALTTAQIFSGNTFFQPVIDGPGGLLVDRPSKVVLKARLPTMIGSNLDEGALFTPQNINSTLEIEEFLIAGISPSLVSPSEQASVVQQILELYPDIPALGSPFGTGNNTFGLSSQYKRLAAIFGDFIFQSSRRTFTENMAAAGVKVFAYHFSDPDAILPTVPAAPGSLGITHSSEIFYVFGSPLDPTPTAVKLSNHMMDYWISFATSLNPNDDHLNEARPHWQQYTLKEKMVLELNGHNTVLMRDDFRTKQIAFFQNNPDVLHR</sequence>
<dbReference type="InterPro" id="IPR019826">
    <property type="entry name" value="Carboxylesterase_B_AS"/>
</dbReference>
<dbReference type="InterPro" id="IPR029058">
    <property type="entry name" value="AB_hydrolase_fold"/>
</dbReference>
<accession>A0A067TGX3</accession>
<dbReference type="SUPFAM" id="SSF53474">
    <property type="entry name" value="alpha/beta-Hydrolases"/>
    <property type="match status" value="1"/>
</dbReference>
<dbReference type="STRING" id="685588.A0A067TGX3"/>
<evidence type="ECO:0000256" key="2">
    <source>
        <dbReference type="ARBA" id="ARBA00022801"/>
    </source>
</evidence>
<dbReference type="InterPro" id="IPR002018">
    <property type="entry name" value="CarbesteraseB"/>
</dbReference>
<dbReference type="EC" id="3.1.1.-" evidence="3"/>
<evidence type="ECO:0000259" key="4">
    <source>
        <dbReference type="Pfam" id="PF00135"/>
    </source>
</evidence>
<proteinExistence type="inferred from homology"/>
<reference evidence="6" key="1">
    <citation type="journal article" date="2014" name="Proc. Natl. Acad. Sci. U.S.A.">
        <title>Extensive sampling of basidiomycete genomes demonstrates inadequacy of the white-rot/brown-rot paradigm for wood decay fungi.</title>
        <authorList>
            <person name="Riley R."/>
            <person name="Salamov A.A."/>
            <person name="Brown D.W."/>
            <person name="Nagy L.G."/>
            <person name="Floudas D."/>
            <person name="Held B.W."/>
            <person name="Levasseur A."/>
            <person name="Lombard V."/>
            <person name="Morin E."/>
            <person name="Otillar R."/>
            <person name="Lindquist E.A."/>
            <person name="Sun H."/>
            <person name="LaButti K.M."/>
            <person name="Schmutz J."/>
            <person name="Jabbour D."/>
            <person name="Luo H."/>
            <person name="Baker S.E."/>
            <person name="Pisabarro A.G."/>
            <person name="Walton J.D."/>
            <person name="Blanchette R.A."/>
            <person name="Henrissat B."/>
            <person name="Martin F."/>
            <person name="Cullen D."/>
            <person name="Hibbett D.S."/>
            <person name="Grigoriev I.V."/>
        </authorList>
    </citation>
    <scope>NUCLEOTIDE SEQUENCE [LARGE SCALE GENOMIC DNA]</scope>
    <source>
        <strain evidence="6">CBS 339.88</strain>
    </source>
</reference>
<dbReference type="AlphaFoldDB" id="A0A067TGX3"/>
<evidence type="ECO:0000313" key="6">
    <source>
        <dbReference type="Proteomes" id="UP000027222"/>
    </source>
</evidence>
<comment type="similarity">
    <text evidence="1 3">Belongs to the type-B carboxylesterase/lipase family.</text>
</comment>
<keyword evidence="3" id="KW-0732">Signal</keyword>
<dbReference type="PROSITE" id="PS00122">
    <property type="entry name" value="CARBOXYLESTERASE_B_1"/>
    <property type="match status" value="1"/>
</dbReference>
<dbReference type="Pfam" id="PF00135">
    <property type="entry name" value="COesterase"/>
    <property type="match status" value="1"/>
</dbReference>
<name>A0A067TGX3_GALM3</name>
<keyword evidence="6" id="KW-1185">Reference proteome</keyword>
<dbReference type="EMBL" id="KL142375">
    <property type="protein sequence ID" value="KDR78238.1"/>
    <property type="molecule type" value="Genomic_DNA"/>
</dbReference>